<dbReference type="Gene3D" id="3.40.50.300">
    <property type="entry name" value="P-loop containing nucleotide triphosphate hydrolases"/>
    <property type="match status" value="1"/>
</dbReference>
<dbReference type="SUPFAM" id="SSF143517">
    <property type="entry name" value="TRCF domain-like"/>
    <property type="match status" value="1"/>
</dbReference>
<comment type="caution">
    <text evidence="4">The sequence shown here is derived from an EMBL/GenBank/DDBJ whole genome shotgun (WGS) entry which is preliminary data.</text>
</comment>
<dbReference type="GO" id="GO:0016787">
    <property type="term" value="F:hydrolase activity"/>
    <property type="evidence" value="ECO:0007669"/>
    <property type="project" value="UniProtKB-KW"/>
</dbReference>
<dbReference type="PANTHER" id="PTHR47964:SF1">
    <property type="entry name" value="ATP-DEPENDENT DNA HELICASE HOMOLOG RECG, CHLOROPLASTIC"/>
    <property type="match status" value="1"/>
</dbReference>
<feature type="domain" description="Helicase C-terminal" evidence="3">
    <location>
        <begin position="1"/>
        <end position="114"/>
    </location>
</feature>
<dbReference type="Pfam" id="PF00271">
    <property type="entry name" value="Helicase_C"/>
    <property type="match status" value="1"/>
</dbReference>
<dbReference type="InterPro" id="IPR027417">
    <property type="entry name" value="P-loop_NTPase"/>
</dbReference>
<evidence type="ECO:0000256" key="1">
    <source>
        <dbReference type="ARBA" id="ARBA00022801"/>
    </source>
</evidence>
<dbReference type="EMBL" id="LAZR01033865">
    <property type="protein sequence ID" value="KKL46895.1"/>
    <property type="molecule type" value="Genomic_DNA"/>
</dbReference>
<sequence length="309" mass="34208">MGIAHGQMHEHDLERVMLEFVQGRIDVLVCTTIIESGLDIPNVNTIIVNQADKLGLSQLYQLRGRVGRGAHRAYAYLMYDRKGRLTEQAQKRLQTIFEATELGAGFQIALRDLEIRGAGNLLGPEQSGYMAAVGFDLYCRLLAESTERQRAMMRGETPPSPKEGPEVTIELPLSAHIPQSYIPDLNQRLALYQRMSDTTDTQEVESIGRELVDRFGEPPPPVRNLLFVILLRALAAQAGVEAILTEEGRAVLRLKDGSLVPKEALESHVPKGVSLGRTLVRVELGEGWHNRLQETLEALAGAEQVSLKS</sequence>
<dbReference type="InterPro" id="IPR047112">
    <property type="entry name" value="RecG/Mfd"/>
</dbReference>
<dbReference type="AlphaFoldDB" id="A0A0F9EPS3"/>
<dbReference type="SMART" id="SM00490">
    <property type="entry name" value="HELICc"/>
    <property type="match status" value="1"/>
</dbReference>
<dbReference type="PANTHER" id="PTHR47964">
    <property type="entry name" value="ATP-DEPENDENT DNA HELICASE HOMOLOG RECG, CHLOROPLASTIC"/>
    <property type="match status" value="1"/>
</dbReference>
<dbReference type="GO" id="GO:0006281">
    <property type="term" value="P:DNA repair"/>
    <property type="evidence" value="ECO:0007669"/>
    <property type="project" value="InterPro"/>
</dbReference>
<dbReference type="Pfam" id="PF03461">
    <property type="entry name" value="TRCF"/>
    <property type="match status" value="1"/>
</dbReference>
<protein>
    <recommendedName>
        <fullName evidence="3">Helicase C-terminal domain-containing protein</fullName>
    </recommendedName>
</protein>
<dbReference type="GO" id="GO:0003678">
    <property type="term" value="F:DNA helicase activity"/>
    <property type="evidence" value="ECO:0007669"/>
    <property type="project" value="TreeGrafter"/>
</dbReference>
<gene>
    <name evidence="4" type="ORF">LCGC14_2340980</name>
</gene>
<proteinExistence type="predicted"/>
<name>A0A0F9EPS3_9ZZZZ</name>
<dbReference type="Gene3D" id="3.90.1150.50">
    <property type="entry name" value="Transcription-repair-coupling factor, D7 domain"/>
    <property type="match status" value="1"/>
</dbReference>
<reference evidence="4" key="1">
    <citation type="journal article" date="2015" name="Nature">
        <title>Complex archaea that bridge the gap between prokaryotes and eukaryotes.</title>
        <authorList>
            <person name="Spang A."/>
            <person name="Saw J.H."/>
            <person name="Jorgensen S.L."/>
            <person name="Zaremba-Niedzwiedzka K."/>
            <person name="Martijn J."/>
            <person name="Lind A.E."/>
            <person name="van Eijk R."/>
            <person name="Schleper C."/>
            <person name="Guy L."/>
            <person name="Ettema T.J."/>
        </authorList>
    </citation>
    <scope>NUCLEOTIDE SEQUENCE</scope>
</reference>
<dbReference type="InterPro" id="IPR001650">
    <property type="entry name" value="Helicase_C-like"/>
</dbReference>
<keyword evidence="2" id="KW-0347">Helicase</keyword>
<dbReference type="InterPro" id="IPR037235">
    <property type="entry name" value="TRCF-like_C_D7"/>
</dbReference>
<evidence type="ECO:0000256" key="2">
    <source>
        <dbReference type="ARBA" id="ARBA00022806"/>
    </source>
</evidence>
<organism evidence="4">
    <name type="scientific">marine sediment metagenome</name>
    <dbReference type="NCBI Taxonomy" id="412755"/>
    <lineage>
        <taxon>unclassified sequences</taxon>
        <taxon>metagenomes</taxon>
        <taxon>ecological metagenomes</taxon>
    </lineage>
</organism>
<keyword evidence="2" id="KW-0547">Nucleotide-binding</keyword>
<dbReference type="SUPFAM" id="SSF52540">
    <property type="entry name" value="P-loop containing nucleoside triphosphate hydrolases"/>
    <property type="match status" value="1"/>
</dbReference>
<dbReference type="SMART" id="SM00982">
    <property type="entry name" value="TRCF"/>
    <property type="match status" value="1"/>
</dbReference>
<keyword evidence="2" id="KW-0067">ATP-binding</keyword>
<keyword evidence="1" id="KW-0378">Hydrolase</keyword>
<accession>A0A0F9EPS3</accession>
<dbReference type="PROSITE" id="PS51194">
    <property type="entry name" value="HELICASE_CTER"/>
    <property type="match status" value="1"/>
</dbReference>
<dbReference type="InterPro" id="IPR005118">
    <property type="entry name" value="TRCF_C"/>
</dbReference>
<evidence type="ECO:0000313" key="4">
    <source>
        <dbReference type="EMBL" id="KKL46895.1"/>
    </source>
</evidence>
<evidence type="ECO:0000259" key="3">
    <source>
        <dbReference type="PROSITE" id="PS51194"/>
    </source>
</evidence>